<dbReference type="Gene3D" id="3.20.20.100">
    <property type="entry name" value="NADP-dependent oxidoreductase domain"/>
    <property type="match status" value="1"/>
</dbReference>
<sequence>MTLIAPTESPQYNMLNRERVEKDYLPLYQKFRMGTCVWSPLASDLSIGKYNEGVIPPYLFKIAQHKALLTEDVIRILGNKPEAVFDFRKS</sequence>
<dbReference type="GO" id="GO:0016491">
    <property type="term" value="F:oxidoreductase activity"/>
    <property type="evidence" value="ECO:0007669"/>
    <property type="project" value="UniProtKB-KW"/>
</dbReference>
<evidence type="ECO:0008006" key="4">
    <source>
        <dbReference type="Google" id="ProtNLM"/>
    </source>
</evidence>
<dbReference type="InterPro" id="IPR036812">
    <property type="entry name" value="NAD(P)_OxRdtase_dom_sf"/>
</dbReference>
<reference evidence="3" key="1">
    <citation type="journal article" date="2014" name="Genome Announc.">
        <title>De novo whole-genome sequence and genome annotation of Lichtheimia ramosa.</title>
        <authorList>
            <person name="Linde J."/>
            <person name="Schwartze V."/>
            <person name="Binder U."/>
            <person name="Lass-Florl C."/>
            <person name="Voigt K."/>
            <person name="Horn F."/>
        </authorList>
    </citation>
    <scope>NUCLEOTIDE SEQUENCE</scope>
    <source>
        <strain evidence="3">JMRC FSU:6197</strain>
    </source>
</reference>
<name>A0A077WZK9_9FUNG</name>
<dbReference type="PANTHER" id="PTHR43150:SF2">
    <property type="entry name" value="HYPERKINETIC, ISOFORM M"/>
    <property type="match status" value="1"/>
</dbReference>
<evidence type="ECO:0000313" key="3">
    <source>
        <dbReference type="EMBL" id="CDS12413.1"/>
    </source>
</evidence>
<dbReference type="PANTHER" id="PTHR43150">
    <property type="entry name" value="HYPERKINETIC, ISOFORM M"/>
    <property type="match status" value="1"/>
</dbReference>
<keyword evidence="1" id="KW-0521">NADP</keyword>
<accession>A0A077WZK9</accession>
<evidence type="ECO:0000256" key="2">
    <source>
        <dbReference type="ARBA" id="ARBA00023002"/>
    </source>
</evidence>
<proteinExistence type="predicted"/>
<dbReference type="SUPFAM" id="SSF51430">
    <property type="entry name" value="NAD(P)-linked oxidoreductase"/>
    <property type="match status" value="1"/>
</dbReference>
<keyword evidence="2" id="KW-0560">Oxidoreductase</keyword>
<protein>
    <recommendedName>
        <fullName evidence="4">NADP-dependent oxidoreductase domain-containing protein</fullName>
    </recommendedName>
</protein>
<evidence type="ECO:0000256" key="1">
    <source>
        <dbReference type="ARBA" id="ARBA00022857"/>
    </source>
</evidence>
<organism evidence="3">
    <name type="scientific">Lichtheimia ramosa</name>
    <dbReference type="NCBI Taxonomy" id="688394"/>
    <lineage>
        <taxon>Eukaryota</taxon>
        <taxon>Fungi</taxon>
        <taxon>Fungi incertae sedis</taxon>
        <taxon>Mucoromycota</taxon>
        <taxon>Mucoromycotina</taxon>
        <taxon>Mucoromycetes</taxon>
        <taxon>Mucorales</taxon>
        <taxon>Lichtheimiaceae</taxon>
        <taxon>Lichtheimia</taxon>
    </lineage>
</organism>
<dbReference type="OrthoDB" id="1720422at2759"/>
<dbReference type="EMBL" id="LK023357">
    <property type="protein sequence ID" value="CDS12413.1"/>
    <property type="molecule type" value="Genomic_DNA"/>
</dbReference>
<dbReference type="InterPro" id="IPR005399">
    <property type="entry name" value="K_chnl_volt-dep_bsu_KCNAB-rel"/>
</dbReference>
<gene>
    <name evidence="3" type="ORF">LRAMOSA04607</name>
</gene>
<dbReference type="AlphaFoldDB" id="A0A077WZK9"/>